<reference evidence="1 2" key="1">
    <citation type="submission" date="2019-05" db="EMBL/GenBank/DDBJ databases">
        <title>Whole genome sequence analysis of Cupriavidus campinensis S14E4C strain.</title>
        <authorList>
            <person name="Abbaszade G."/>
            <person name="Szabo A."/>
            <person name="Toumi M."/>
            <person name="Toth E."/>
        </authorList>
    </citation>
    <scope>NUCLEOTIDE SEQUENCE [LARGE SCALE GENOMIC DNA]</scope>
    <source>
        <strain evidence="1 2">S14E4C</strain>
    </source>
</reference>
<comment type="caution">
    <text evidence="1">The sequence shown here is derived from an EMBL/GenBank/DDBJ whole genome shotgun (WGS) entry which is preliminary data.</text>
</comment>
<dbReference type="RefSeq" id="WP_144200197.1">
    <property type="nucleotide sequence ID" value="NZ_CAJPVH010000008.1"/>
</dbReference>
<keyword evidence="2" id="KW-1185">Reference proteome</keyword>
<evidence type="ECO:0000313" key="1">
    <source>
        <dbReference type="EMBL" id="TSP11014.1"/>
    </source>
</evidence>
<name>A0ABY3EJI4_9BURK</name>
<gene>
    <name evidence="1" type="ORF">FGG12_19315</name>
</gene>
<protein>
    <submittedName>
        <fullName evidence="1">Uncharacterized protein</fullName>
    </submittedName>
</protein>
<evidence type="ECO:0000313" key="2">
    <source>
        <dbReference type="Proteomes" id="UP000318943"/>
    </source>
</evidence>
<dbReference type="EMBL" id="VCIZ01000012">
    <property type="protein sequence ID" value="TSP11014.1"/>
    <property type="molecule type" value="Genomic_DNA"/>
</dbReference>
<dbReference type="Proteomes" id="UP000318943">
    <property type="component" value="Unassembled WGS sequence"/>
</dbReference>
<organism evidence="1 2">
    <name type="scientific">Cupriavidus campinensis</name>
    <dbReference type="NCBI Taxonomy" id="151783"/>
    <lineage>
        <taxon>Bacteria</taxon>
        <taxon>Pseudomonadati</taxon>
        <taxon>Pseudomonadota</taxon>
        <taxon>Betaproteobacteria</taxon>
        <taxon>Burkholderiales</taxon>
        <taxon>Burkholderiaceae</taxon>
        <taxon>Cupriavidus</taxon>
    </lineage>
</organism>
<proteinExistence type="predicted"/>
<sequence length="190" mass="20554">MARKIKRGDPVIYYGGALPQRCYFGGKMGAYRVLSSTPNVQSGWCVPLEKVEAEVFHAPNAAGVYEDAVCERIEYKASKIAIVFRYVQAGPASWAIGSEVNIGDRGIISPVSIRDTAFETFEAATKATMTPVLLELGRLAAGVDSAYGVSASSTRPLQRRAKDALFHLLHALPSPLQRDIIILLSAGKQK</sequence>
<accession>A0ABY3EJI4</accession>